<proteinExistence type="predicted"/>
<dbReference type="Proteomes" id="UP000235145">
    <property type="component" value="Unassembled WGS sequence"/>
</dbReference>
<dbReference type="EMBL" id="NBSK02000007">
    <property type="protein sequence ID" value="KAJ0197660.1"/>
    <property type="molecule type" value="Genomic_DNA"/>
</dbReference>
<keyword evidence="2" id="KW-1185">Reference proteome</keyword>
<reference evidence="1 2" key="1">
    <citation type="journal article" date="2017" name="Nat. Commun.">
        <title>Genome assembly with in vitro proximity ligation data and whole-genome triplication in lettuce.</title>
        <authorList>
            <person name="Reyes-Chin-Wo S."/>
            <person name="Wang Z."/>
            <person name="Yang X."/>
            <person name="Kozik A."/>
            <person name="Arikit S."/>
            <person name="Song C."/>
            <person name="Xia L."/>
            <person name="Froenicke L."/>
            <person name="Lavelle D.O."/>
            <person name="Truco M.J."/>
            <person name="Xia R."/>
            <person name="Zhu S."/>
            <person name="Xu C."/>
            <person name="Xu H."/>
            <person name="Xu X."/>
            <person name="Cox K."/>
            <person name="Korf I."/>
            <person name="Meyers B.C."/>
            <person name="Michelmore R.W."/>
        </authorList>
    </citation>
    <scope>NUCLEOTIDE SEQUENCE [LARGE SCALE GENOMIC DNA]</scope>
    <source>
        <strain evidence="2">cv. Salinas</strain>
        <tissue evidence="1">Seedlings</tissue>
    </source>
</reference>
<name>A0A9R1V0V9_LACSA</name>
<evidence type="ECO:0000313" key="2">
    <source>
        <dbReference type="Proteomes" id="UP000235145"/>
    </source>
</evidence>
<organism evidence="1 2">
    <name type="scientific">Lactuca sativa</name>
    <name type="common">Garden lettuce</name>
    <dbReference type="NCBI Taxonomy" id="4236"/>
    <lineage>
        <taxon>Eukaryota</taxon>
        <taxon>Viridiplantae</taxon>
        <taxon>Streptophyta</taxon>
        <taxon>Embryophyta</taxon>
        <taxon>Tracheophyta</taxon>
        <taxon>Spermatophyta</taxon>
        <taxon>Magnoliopsida</taxon>
        <taxon>eudicotyledons</taxon>
        <taxon>Gunneridae</taxon>
        <taxon>Pentapetalae</taxon>
        <taxon>asterids</taxon>
        <taxon>campanulids</taxon>
        <taxon>Asterales</taxon>
        <taxon>Asteraceae</taxon>
        <taxon>Cichorioideae</taxon>
        <taxon>Cichorieae</taxon>
        <taxon>Lactucinae</taxon>
        <taxon>Lactuca</taxon>
    </lineage>
</organism>
<evidence type="ECO:0000313" key="1">
    <source>
        <dbReference type="EMBL" id="KAJ0197660.1"/>
    </source>
</evidence>
<accession>A0A9R1V0V9</accession>
<comment type="caution">
    <text evidence="1">The sequence shown here is derived from an EMBL/GenBank/DDBJ whole genome shotgun (WGS) entry which is preliminary data.</text>
</comment>
<protein>
    <submittedName>
        <fullName evidence="1">Uncharacterized protein</fullName>
    </submittedName>
</protein>
<sequence length="97" mass="11632">MILKDEKRAICRYNENEVLPNVERVAIGMQEYKTNKKKVHDGDIYHALRSDLMKHIYKAHIQSQTEYWHDNLFDESDGNLDMFIEDHDDVDEDDDFE</sequence>
<dbReference type="AlphaFoldDB" id="A0A9R1V0V9"/>
<gene>
    <name evidence="1" type="ORF">LSAT_V11C700380240</name>
</gene>